<name>A0ABU5IKX3_9BURK</name>
<reference evidence="1 2" key="1">
    <citation type="submission" date="2023-11" db="EMBL/GenBank/DDBJ databases">
        <title>Draft genome of Azohydromonas lata strain H1 (DSM1123), a polyhydroxyalkanoate producer.</title>
        <authorList>
            <person name="Traversa D."/>
            <person name="D'Addabbo P."/>
            <person name="Pazzani C."/>
            <person name="Manzari C."/>
            <person name="Chiara M."/>
            <person name="Scrascia M."/>
        </authorList>
    </citation>
    <scope>NUCLEOTIDE SEQUENCE [LARGE SCALE GENOMIC DNA]</scope>
    <source>
        <strain evidence="1 2">H1</strain>
    </source>
</reference>
<evidence type="ECO:0000313" key="2">
    <source>
        <dbReference type="Proteomes" id="UP001293718"/>
    </source>
</evidence>
<dbReference type="Proteomes" id="UP001293718">
    <property type="component" value="Unassembled WGS sequence"/>
</dbReference>
<dbReference type="RefSeq" id="WP_322467262.1">
    <property type="nucleotide sequence ID" value="NZ_JAXOJX010000046.1"/>
</dbReference>
<sequence length="44" mass="5043">MAPRFRTRRLLGWAVAALVLALVFLAYLRPSMVFSVANQLWSCF</sequence>
<comment type="caution">
    <text evidence="1">The sequence shown here is derived from an EMBL/GenBank/DDBJ whole genome shotgun (WGS) entry which is preliminary data.</text>
</comment>
<protein>
    <submittedName>
        <fullName evidence="1">Uncharacterized protein</fullName>
    </submittedName>
</protein>
<keyword evidence="2" id="KW-1185">Reference proteome</keyword>
<accession>A0ABU5IKX3</accession>
<evidence type="ECO:0000313" key="1">
    <source>
        <dbReference type="EMBL" id="MDZ5459555.1"/>
    </source>
</evidence>
<organism evidence="1 2">
    <name type="scientific">Azohydromonas lata</name>
    <dbReference type="NCBI Taxonomy" id="45677"/>
    <lineage>
        <taxon>Bacteria</taxon>
        <taxon>Pseudomonadati</taxon>
        <taxon>Pseudomonadota</taxon>
        <taxon>Betaproteobacteria</taxon>
        <taxon>Burkholderiales</taxon>
        <taxon>Sphaerotilaceae</taxon>
        <taxon>Azohydromonas</taxon>
    </lineage>
</organism>
<dbReference type="EMBL" id="JAXOJX010000046">
    <property type="protein sequence ID" value="MDZ5459555.1"/>
    <property type="molecule type" value="Genomic_DNA"/>
</dbReference>
<gene>
    <name evidence="1" type="ORF">SM757_23525</name>
</gene>
<proteinExistence type="predicted"/>